<sequence length="274" mass="30068">MLFALSFIGVAFPLHFRQACYGCAEESEYLFFLHLGLAPHLCLNSVFRLKFVKLLSQHGVTMTEWLPFEEEEMGLGFEDALGPQLGAGLSEMINASVQQSLSRALAVSVPQRINQAVLAALKPLTQQFDSFVKKQGLALLPEEKVREGPETATTPQDSSWPHDGSLSALAKASADHVYCYLPSTSKGTLLEAADSSNSDSTSSKSSHSSGTLRKRKRARKSSSSQGKERSHLPSNPFQFNPEDIINPRSADWAPAQALADYLHDKLRKGFDKEV</sequence>
<feature type="region of interest" description="Disordered" evidence="1">
    <location>
        <begin position="191"/>
        <end position="248"/>
    </location>
</feature>
<evidence type="ECO:0000313" key="4">
    <source>
        <dbReference type="Proteomes" id="UP001066276"/>
    </source>
</evidence>
<evidence type="ECO:0000313" key="3">
    <source>
        <dbReference type="EMBL" id="KAJ1128503.1"/>
    </source>
</evidence>
<dbReference type="Proteomes" id="UP001066276">
    <property type="component" value="Chromosome 7"/>
</dbReference>
<protein>
    <submittedName>
        <fullName evidence="3">Uncharacterized protein</fullName>
    </submittedName>
</protein>
<reference evidence="3" key="1">
    <citation type="journal article" date="2022" name="bioRxiv">
        <title>Sequencing and chromosome-scale assembly of the giantPleurodeles waltlgenome.</title>
        <authorList>
            <person name="Brown T."/>
            <person name="Elewa A."/>
            <person name="Iarovenko S."/>
            <person name="Subramanian E."/>
            <person name="Araus A.J."/>
            <person name="Petzold A."/>
            <person name="Susuki M."/>
            <person name="Suzuki K.-i.T."/>
            <person name="Hayashi T."/>
            <person name="Toyoda A."/>
            <person name="Oliveira C."/>
            <person name="Osipova E."/>
            <person name="Leigh N.D."/>
            <person name="Simon A."/>
            <person name="Yun M.H."/>
        </authorList>
    </citation>
    <scope>NUCLEOTIDE SEQUENCE</scope>
    <source>
        <strain evidence="3">20211129_DDA</strain>
        <tissue evidence="3">Liver</tissue>
    </source>
</reference>
<feature type="chain" id="PRO_5044012206" evidence="2">
    <location>
        <begin position="20"/>
        <end position="274"/>
    </location>
</feature>
<gene>
    <name evidence="3" type="ORF">NDU88_006881</name>
</gene>
<feature type="compositionally biased region" description="Low complexity" evidence="1">
    <location>
        <begin position="195"/>
        <end position="209"/>
    </location>
</feature>
<name>A0AAV7PRY3_PLEWA</name>
<evidence type="ECO:0000256" key="1">
    <source>
        <dbReference type="SAM" id="MobiDB-lite"/>
    </source>
</evidence>
<dbReference type="EMBL" id="JANPWB010000011">
    <property type="protein sequence ID" value="KAJ1128503.1"/>
    <property type="molecule type" value="Genomic_DNA"/>
</dbReference>
<feature type="region of interest" description="Disordered" evidence="1">
    <location>
        <begin position="142"/>
        <end position="165"/>
    </location>
</feature>
<accession>A0AAV7PRY3</accession>
<keyword evidence="4" id="KW-1185">Reference proteome</keyword>
<feature type="signal peptide" evidence="2">
    <location>
        <begin position="1"/>
        <end position="19"/>
    </location>
</feature>
<keyword evidence="2" id="KW-0732">Signal</keyword>
<evidence type="ECO:0000256" key="2">
    <source>
        <dbReference type="SAM" id="SignalP"/>
    </source>
</evidence>
<comment type="caution">
    <text evidence="3">The sequence shown here is derived from an EMBL/GenBank/DDBJ whole genome shotgun (WGS) entry which is preliminary data.</text>
</comment>
<organism evidence="3 4">
    <name type="scientific">Pleurodeles waltl</name>
    <name type="common">Iberian ribbed newt</name>
    <dbReference type="NCBI Taxonomy" id="8319"/>
    <lineage>
        <taxon>Eukaryota</taxon>
        <taxon>Metazoa</taxon>
        <taxon>Chordata</taxon>
        <taxon>Craniata</taxon>
        <taxon>Vertebrata</taxon>
        <taxon>Euteleostomi</taxon>
        <taxon>Amphibia</taxon>
        <taxon>Batrachia</taxon>
        <taxon>Caudata</taxon>
        <taxon>Salamandroidea</taxon>
        <taxon>Salamandridae</taxon>
        <taxon>Pleurodelinae</taxon>
        <taxon>Pleurodeles</taxon>
    </lineage>
</organism>
<dbReference type="AlphaFoldDB" id="A0AAV7PRY3"/>
<proteinExistence type="predicted"/>